<reference evidence="9" key="1">
    <citation type="journal article" date="2020" name="Front. Microbiol.">
        <title>Phenotypic and Genetic Characterization of the Cheese Ripening Yeast Geotrichum candidum.</title>
        <authorList>
            <person name="Perkins V."/>
            <person name="Vignola S."/>
            <person name="Lessard M.H."/>
            <person name="Plante P.L."/>
            <person name="Corbeil J."/>
            <person name="Dugat-Bony E."/>
            <person name="Frenette M."/>
            <person name="Labrie S."/>
        </authorList>
    </citation>
    <scope>NUCLEOTIDE SEQUENCE</scope>
    <source>
        <strain evidence="9">LMA-70</strain>
    </source>
</reference>
<proteinExistence type="predicted"/>
<dbReference type="InterPro" id="IPR019734">
    <property type="entry name" value="TPR_rpt"/>
</dbReference>
<dbReference type="SMART" id="SM00028">
    <property type="entry name" value="TPR"/>
    <property type="match status" value="4"/>
</dbReference>
<dbReference type="InterPro" id="IPR003107">
    <property type="entry name" value="HAT"/>
</dbReference>
<dbReference type="Proteomes" id="UP000750522">
    <property type="component" value="Unassembled WGS sequence"/>
</dbReference>
<dbReference type="InterPro" id="IPR011990">
    <property type="entry name" value="TPR-like_helical_dom_sf"/>
</dbReference>
<protein>
    <recommendedName>
        <fullName evidence="8">PRP1 splicing factor N-terminal domain-containing protein</fullName>
    </recommendedName>
</protein>
<dbReference type="Pfam" id="PF14559">
    <property type="entry name" value="TPR_19"/>
    <property type="match status" value="1"/>
</dbReference>
<dbReference type="AlphaFoldDB" id="A0A9P5G755"/>
<evidence type="ECO:0000313" key="9">
    <source>
        <dbReference type="EMBL" id="KAF5100914.1"/>
    </source>
</evidence>
<evidence type="ECO:0000256" key="1">
    <source>
        <dbReference type="ARBA" id="ARBA00004123"/>
    </source>
</evidence>
<evidence type="ECO:0000313" key="10">
    <source>
        <dbReference type="Proteomes" id="UP000750522"/>
    </source>
</evidence>
<dbReference type="InterPro" id="IPR045075">
    <property type="entry name" value="Syf1-like"/>
</dbReference>
<keyword evidence="3" id="KW-0677">Repeat</keyword>
<dbReference type="GO" id="GO:0046540">
    <property type="term" value="C:U4/U6 x U5 tri-snRNP complex"/>
    <property type="evidence" value="ECO:0007669"/>
    <property type="project" value="TreeGrafter"/>
</dbReference>
<dbReference type="Pfam" id="PF13432">
    <property type="entry name" value="TPR_16"/>
    <property type="match status" value="1"/>
</dbReference>
<organism evidence="9 10">
    <name type="scientific">Geotrichum candidum</name>
    <name type="common">Oospora lactis</name>
    <name type="synonym">Dipodascus geotrichum</name>
    <dbReference type="NCBI Taxonomy" id="1173061"/>
    <lineage>
        <taxon>Eukaryota</taxon>
        <taxon>Fungi</taxon>
        <taxon>Dikarya</taxon>
        <taxon>Ascomycota</taxon>
        <taxon>Saccharomycotina</taxon>
        <taxon>Dipodascomycetes</taxon>
        <taxon>Dipodascales</taxon>
        <taxon>Dipodascaceae</taxon>
        <taxon>Geotrichum</taxon>
    </lineage>
</organism>
<feature type="compositionally biased region" description="Basic and acidic residues" evidence="7">
    <location>
        <begin position="107"/>
        <end position="125"/>
    </location>
</feature>
<feature type="domain" description="PRP1 splicing factor N-terminal" evidence="8">
    <location>
        <begin position="12"/>
        <end position="155"/>
    </location>
</feature>
<dbReference type="Pfam" id="PF06424">
    <property type="entry name" value="PRP1_N"/>
    <property type="match status" value="1"/>
</dbReference>
<feature type="repeat" description="TPR" evidence="6">
    <location>
        <begin position="608"/>
        <end position="641"/>
    </location>
</feature>
<dbReference type="Gene3D" id="1.25.40.10">
    <property type="entry name" value="Tetratricopeptide repeat domain"/>
    <property type="match status" value="4"/>
</dbReference>
<feature type="region of interest" description="Disordered" evidence="7">
    <location>
        <begin position="43"/>
        <end position="92"/>
    </location>
</feature>
<dbReference type="Pfam" id="PF13181">
    <property type="entry name" value="TPR_8"/>
    <property type="match status" value="1"/>
</dbReference>
<dbReference type="SMART" id="SM00386">
    <property type="entry name" value="HAT"/>
    <property type="match status" value="9"/>
</dbReference>
<evidence type="ECO:0000256" key="4">
    <source>
        <dbReference type="ARBA" id="ARBA00023187"/>
    </source>
</evidence>
<gene>
    <name evidence="9" type="ORF">DV451_002389</name>
</gene>
<dbReference type="SUPFAM" id="SSF48452">
    <property type="entry name" value="TPR-like"/>
    <property type="match status" value="3"/>
</dbReference>
<dbReference type="PANTHER" id="PTHR11246:SF1">
    <property type="entry name" value="PRE-MRNA-PROCESSING FACTOR 6"/>
    <property type="match status" value="1"/>
</dbReference>
<comment type="subcellular location">
    <subcellularLocation>
        <location evidence="1">Nucleus</location>
    </subcellularLocation>
</comment>
<comment type="caution">
    <text evidence="9">The sequence shown here is derived from an EMBL/GenBank/DDBJ whole genome shotgun (WGS) entry which is preliminary data.</text>
</comment>
<dbReference type="PANTHER" id="PTHR11246">
    <property type="entry name" value="PRE-MRNA SPLICING FACTOR"/>
    <property type="match status" value="1"/>
</dbReference>
<feature type="region of interest" description="Disordered" evidence="7">
    <location>
        <begin position="107"/>
        <end position="131"/>
    </location>
</feature>
<dbReference type="FunFam" id="1.25.40.10:FF:000256">
    <property type="entry name" value="Probable pre-mRNA splicing factor prp1"/>
    <property type="match status" value="1"/>
</dbReference>
<accession>A0A9P5G755</accession>
<evidence type="ECO:0000256" key="2">
    <source>
        <dbReference type="ARBA" id="ARBA00022664"/>
    </source>
</evidence>
<dbReference type="PROSITE" id="PS50005">
    <property type="entry name" value="TPR"/>
    <property type="match status" value="1"/>
</dbReference>
<keyword evidence="2" id="KW-0507">mRNA processing</keyword>
<dbReference type="GO" id="GO:0071013">
    <property type="term" value="C:catalytic step 2 spliceosome"/>
    <property type="evidence" value="ECO:0007669"/>
    <property type="project" value="TreeGrafter"/>
</dbReference>
<reference evidence="9" key="2">
    <citation type="submission" date="2020-01" db="EMBL/GenBank/DDBJ databases">
        <authorList>
            <person name="Perkins V."/>
            <person name="Lessard M.-H."/>
            <person name="Dugat-Bony E."/>
            <person name="Frenette M."/>
            <person name="Labrie S."/>
        </authorList>
    </citation>
    <scope>NUCLEOTIDE SEQUENCE</scope>
    <source>
        <strain evidence="9">LMA-70</strain>
    </source>
</reference>
<dbReference type="InterPro" id="IPR010491">
    <property type="entry name" value="PRP1_N"/>
</dbReference>
<name>A0A9P5G755_GEOCN</name>
<dbReference type="EMBL" id="QQZK01000042">
    <property type="protein sequence ID" value="KAF5100914.1"/>
    <property type="molecule type" value="Genomic_DNA"/>
</dbReference>
<feature type="compositionally biased region" description="Acidic residues" evidence="7">
    <location>
        <begin position="58"/>
        <end position="67"/>
    </location>
</feature>
<sequence>MVEYKSFLDMPAPAGYVPGLGRGATGFTTRSDIGPARAGIAGDALKAAAASKKSEGENGNEEEEEDEDRFKDPENDTGLFSVPGIFDPEDEEADAIYNEIDKRMEERRKTQREAREHEMEEEYKKKNPKISDQFSDLKRDLGTVSAEQWANLPEKRVLQKALEVNPHSDTLWRAAVNLEADSEDAKLMLTQAVELVPMSEDLWLALAHLETPANSRKVLNKARKALKTSRAVWIAAARLEEQDGGSQDKVYKRMERGVKELEAEGGLPDRAQWIAEAEKCEAEGAPLTCHAIIKATLGQGIEEEDRKSIWMEDGKDCIRRGSYETARAIYAYALQVFPESKSLWLATCQLEKLHGKKEALWEILEKAVKTSPHTEAFWLMYAKEKSIAGDILGAQEVLSRAFELNPNSEDIWLSAVSMEAESKNYDRARKLLERARQEADTERVWIKSVSLERQLANYDVALSLATEGLERYPQNPKLWMQKGQIYESLKEFHKAGQTYFAGTKACPFSVPLWLLLARFEQSQGVVIRARSTLDKASIVNPKNELIWLERIRLELREGNTSQTSTLISRALQECPNSGLIWSERILLEPRLQRKNKILEGVKACENDAFILITVGRDFWQNGKFGKAKTWFERAIKRDPDNGDGWIWFYKFLSEKGRPEDVQTLVDGFKAADPHHGLVWPEYLKDPSNFGKDLSEILKLAAASVQL</sequence>
<keyword evidence="4" id="KW-0508">mRNA splicing</keyword>
<dbReference type="GO" id="GO:0000244">
    <property type="term" value="P:spliceosomal tri-snRNP complex assembly"/>
    <property type="evidence" value="ECO:0007669"/>
    <property type="project" value="TreeGrafter"/>
</dbReference>
<evidence type="ECO:0000256" key="7">
    <source>
        <dbReference type="SAM" id="MobiDB-lite"/>
    </source>
</evidence>
<evidence type="ECO:0000256" key="6">
    <source>
        <dbReference type="PROSITE-ProRule" id="PRU00339"/>
    </source>
</evidence>
<keyword evidence="6" id="KW-0802">TPR repeat</keyword>
<evidence type="ECO:0000256" key="5">
    <source>
        <dbReference type="ARBA" id="ARBA00023242"/>
    </source>
</evidence>
<evidence type="ECO:0000259" key="8">
    <source>
        <dbReference type="Pfam" id="PF06424"/>
    </source>
</evidence>
<evidence type="ECO:0000256" key="3">
    <source>
        <dbReference type="ARBA" id="ARBA00022737"/>
    </source>
</evidence>
<keyword evidence="5" id="KW-0539">Nucleus</keyword>